<reference evidence="11 12" key="1">
    <citation type="submission" date="2020-11" db="EMBL/GenBank/DDBJ databases">
        <title>Kefir isolates.</title>
        <authorList>
            <person name="Marcisauskas S."/>
            <person name="Kim Y."/>
            <person name="Blasche S."/>
        </authorList>
    </citation>
    <scope>NUCLEOTIDE SEQUENCE [LARGE SCALE GENOMIC DNA]</scope>
    <source>
        <strain evidence="11 12">KR</strain>
    </source>
</reference>
<comment type="similarity">
    <text evidence="2 9">Belongs to the Mediator complex subunit 5 family.</text>
</comment>
<organism evidence="11 12">
    <name type="scientific">Rhodotorula mucilaginosa</name>
    <name type="common">Yeast</name>
    <name type="synonym">Rhodotorula rubra</name>
    <dbReference type="NCBI Taxonomy" id="5537"/>
    <lineage>
        <taxon>Eukaryota</taxon>
        <taxon>Fungi</taxon>
        <taxon>Dikarya</taxon>
        <taxon>Basidiomycota</taxon>
        <taxon>Pucciniomycotina</taxon>
        <taxon>Microbotryomycetes</taxon>
        <taxon>Sporidiobolales</taxon>
        <taxon>Sporidiobolaceae</taxon>
        <taxon>Rhodotorula</taxon>
    </lineage>
</organism>
<dbReference type="GO" id="GO:0006357">
    <property type="term" value="P:regulation of transcription by RNA polymerase II"/>
    <property type="evidence" value="ECO:0007669"/>
    <property type="project" value="InterPro"/>
</dbReference>
<comment type="subcellular location">
    <subcellularLocation>
        <location evidence="1 9">Nucleus</location>
    </subcellularLocation>
</comment>
<evidence type="ECO:0000256" key="5">
    <source>
        <dbReference type="ARBA" id="ARBA00023159"/>
    </source>
</evidence>
<evidence type="ECO:0000313" key="12">
    <source>
        <dbReference type="Proteomes" id="UP000777482"/>
    </source>
</evidence>
<name>A0A9P6W390_RHOMI</name>
<keyword evidence="7 9" id="KW-0539">Nucleus</keyword>
<evidence type="ECO:0000256" key="4">
    <source>
        <dbReference type="ARBA" id="ARBA00023015"/>
    </source>
</evidence>
<protein>
    <recommendedName>
        <fullName evidence="3 9">Mediator of RNA polymerase II transcription subunit 5</fullName>
    </recommendedName>
    <alternativeName>
        <fullName evidence="8 9">Mediator complex subunit 5</fullName>
    </alternativeName>
</protein>
<dbReference type="PANTHER" id="PTHR35784:SF1">
    <property type="entry name" value="MEDIATOR OF RNA POLYMERASE II TRANSCRIPTION SUBUNIT 5"/>
    <property type="match status" value="1"/>
</dbReference>
<evidence type="ECO:0000313" key="11">
    <source>
        <dbReference type="EMBL" id="KAG0660953.1"/>
    </source>
</evidence>
<sequence>MTPSPELPTLAAWISLVSEAASKAGKSRDALQDEVLDCLVDLLAVSVEPSTALRAYLAAAIESQGGQRLCPPGVLARKVVQRPTSSPFVTDFCLQAVNRALASDATSPSFGTSTTEERTAGLDAVIRTVLPNVLKSPTSSSASQRWLVRLVRRAMQSSKQNTSDKVTVEKVREGLRAVLAQLDGTETGVLGELKNELQELLARSSPRARKRTPAPVKIDDFDLSRRGVDPDAALYCADLLLHPHTPTSLVTSRFLGLLRYRTDQATFRGSTAEQAASLLLAEVVGAMVWSLHSATRHDFLLESLVYAKLPQALKACREAAPQHLSHAVLTKALEVVRSGLESSPKAEKAQADDASTQHIWDHLVFALCREGLLSSAESTTLVPSAESVDLEPPMETDLDEKLASTDSNELRAAVEEHMHTFSSQNRMSQAMAAAFRHRSENADITGLANLCEVVMSHKDELAVMFLHIEPHELLRPVRELLDARDPSQDDANDSSVMERYGMLVLFLQVTVERFELSHDLAKHLGSTSSFFVAWLRASSAVYTLTNISDEERHTISGWIGALFGEGISDELMHSTNPKVLLKIAPTILKQSLMACRAAVVDQDSLRDALSYFLQELLRFTLPGVLVWLLTEIEQTSAASSKTGMINILQFFCHSDALPPPVLELIAPHLAIALRRGSLSGLSISERLKLLKLIAPYRPQQSPLTWSESPTPPAPAVLDPARVPDQTSGPAPPFALTTEHLDAAVGLRATSAESIRDSLRRIVDQVRREDSTDPTQPDHLVRYGRLERAGVALAAWQPSALQELVRSAASMHRDEDRQGTVDKPSSHSMALIADILGGSLTLADEADRQEQLRVISTSVRERGSRSGAASELWERLQSWPAVSSEVVNPGS</sequence>
<dbReference type="GO" id="GO:0016592">
    <property type="term" value="C:mediator complex"/>
    <property type="evidence" value="ECO:0007669"/>
    <property type="project" value="InterPro"/>
</dbReference>
<feature type="region of interest" description="Disordered" evidence="10">
    <location>
        <begin position="700"/>
        <end position="728"/>
    </location>
</feature>
<keyword evidence="12" id="KW-1185">Reference proteome</keyword>
<comment type="subunit">
    <text evidence="9">Component of the Mediator complex.</text>
</comment>
<keyword evidence="5 9" id="KW-0010">Activator</keyword>
<evidence type="ECO:0000256" key="2">
    <source>
        <dbReference type="ARBA" id="ARBA00008782"/>
    </source>
</evidence>
<dbReference type="AlphaFoldDB" id="A0A9P6W390"/>
<dbReference type="EMBL" id="PUHQ01000039">
    <property type="protein sequence ID" value="KAG0660953.1"/>
    <property type="molecule type" value="Genomic_DNA"/>
</dbReference>
<dbReference type="Pfam" id="PF08689">
    <property type="entry name" value="Med5"/>
    <property type="match status" value="1"/>
</dbReference>
<comment type="caution">
    <text evidence="11">The sequence shown here is derived from an EMBL/GenBank/DDBJ whole genome shotgun (WGS) entry which is preliminary data.</text>
</comment>
<keyword evidence="6 9" id="KW-0804">Transcription</keyword>
<dbReference type="Proteomes" id="UP000777482">
    <property type="component" value="Unassembled WGS sequence"/>
</dbReference>
<evidence type="ECO:0000256" key="9">
    <source>
        <dbReference type="RuleBase" id="RU364142"/>
    </source>
</evidence>
<evidence type="ECO:0000256" key="8">
    <source>
        <dbReference type="ARBA" id="ARBA00031256"/>
    </source>
</evidence>
<dbReference type="InterPro" id="IPR014801">
    <property type="entry name" value="Mediator_Med5_fun"/>
</dbReference>
<evidence type="ECO:0000256" key="1">
    <source>
        <dbReference type="ARBA" id="ARBA00004123"/>
    </source>
</evidence>
<accession>A0A9P6W390</accession>
<comment type="function">
    <text evidence="9">Component of the Mediator complex, a coactivator involved in the regulated transcription of nearly all RNA polymerase II-dependent genes. Mediator functions as a bridge to convey information from gene-specific regulatory proteins to the basal RNA polymerase II transcription machinery. Mediator is recruited to promoters by direct interactions with regulatory proteins and serves as a scaffold for the assembly of a functional preinitiation complex with RNA polymerase II and the general transcription factors.</text>
</comment>
<proteinExistence type="inferred from homology"/>
<evidence type="ECO:0000256" key="3">
    <source>
        <dbReference type="ARBA" id="ARBA00020628"/>
    </source>
</evidence>
<evidence type="ECO:0000256" key="10">
    <source>
        <dbReference type="SAM" id="MobiDB-lite"/>
    </source>
</evidence>
<dbReference type="PANTHER" id="PTHR35784">
    <property type="entry name" value="MEDIATOR OF RNA POLYMERASE II TRANSCRIPTION SUBUNIT 5"/>
    <property type="match status" value="1"/>
</dbReference>
<evidence type="ECO:0000256" key="7">
    <source>
        <dbReference type="ARBA" id="ARBA00023242"/>
    </source>
</evidence>
<keyword evidence="4 9" id="KW-0805">Transcription regulation</keyword>
<gene>
    <name evidence="11" type="primary">NUT1</name>
    <name evidence="9" type="synonym">MED5</name>
    <name evidence="11" type="ORF">C6P46_004226</name>
</gene>
<dbReference type="GO" id="GO:0003712">
    <property type="term" value="F:transcription coregulator activity"/>
    <property type="evidence" value="ECO:0007669"/>
    <property type="project" value="InterPro"/>
</dbReference>
<evidence type="ECO:0000256" key="6">
    <source>
        <dbReference type="ARBA" id="ARBA00023163"/>
    </source>
</evidence>
<dbReference type="OrthoDB" id="2523550at2759"/>